<keyword evidence="1" id="KW-0732">Signal</keyword>
<dbReference type="KEGG" id="lvn:BWR22_11385"/>
<evidence type="ECO:0000313" key="2">
    <source>
        <dbReference type="EMBL" id="APY00888.1"/>
    </source>
</evidence>
<feature type="chain" id="PRO_5042055401" description="Type IX secretion system PorP/SprF family membrane protein" evidence="1">
    <location>
        <begin position="23"/>
        <end position="310"/>
    </location>
</feature>
<dbReference type="RefSeq" id="WP_076733792.1">
    <property type="nucleotide sequence ID" value="NZ_CP019352.1"/>
</dbReference>
<dbReference type="Pfam" id="PF11751">
    <property type="entry name" value="PorP_SprF"/>
    <property type="match status" value="1"/>
</dbReference>
<name>A0AAC9LNL2_9FLAO</name>
<keyword evidence="3" id="KW-1185">Reference proteome</keyword>
<sequence length="310" mass="34343">MKNRILILVILFSITFAAESVAQQDAQYTQYMYNTMSINPAYAGSRDVISIAGLYRTQWVGLDGAPDTQTFNIHSPIGDSEKVGLGLSIINDNIGPTHETYFDIDFSYTVNTSDEGRLSFGVKAGGHLLDVAYSELSQFNGGDPLLQSDIENRFSPNVGAGIYYRQSDRWYVGLSAPNLLETKHFDESALSVAKENINLYLIGGYVFDINQDLKLKPAILFKGVAGAPLQADLTVNALLKEKLTLGLAYRWSAAVSALVGYQLTDGLMLGVGYDRETTDLGKTQFEQGSYEVFLRYEIFQNQKILSPRFF</sequence>
<accession>A0AAC9LNL2</accession>
<gene>
    <name evidence="2" type="ORF">BWR22_11385</name>
</gene>
<evidence type="ECO:0008006" key="4">
    <source>
        <dbReference type="Google" id="ProtNLM"/>
    </source>
</evidence>
<evidence type="ECO:0000256" key="1">
    <source>
        <dbReference type="SAM" id="SignalP"/>
    </source>
</evidence>
<dbReference type="Proteomes" id="UP000187506">
    <property type="component" value="Chromosome"/>
</dbReference>
<feature type="signal peptide" evidence="1">
    <location>
        <begin position="1"/>
        <end position="22"/>
    </location>
</feature>
<dbReference type="EMBL" id="CP019352">
    <property type="protein sequence ID" value="APY00888.1"/>
    <property type="molecule type" value="Genomic_DNA"/>
</dbReference>
<proteinExistence type="predicted"/>
<dbReference type="AlphaFoldDB" id="A0AAC9LNL2"/>
<dbReference type="NCBIfam" id="TIGR03519">
    <property type="entry name" value="T9SS_PorP_fam"/>
    <property type="match status" value="1"/>
</dbReference>
<evidence type="ECO:0000313" key="3">
    <source>
        <dbReference type="Proteomes" id="UP000187506"/>
    </source>
</evidence>
<organism evidence="2 3">
    <name type="scientific">Lacinutrix venerupis</name>
    <dbReference type="NCBI Taxonomy" id="1486034"/>
    <lineage>
        <taxon>Bacteria</taxon>
        <taxon>Pseudomonadati</taxon>
        <taxon>Bacteroidota</taxon>
        <taxon>Flavobacteriia</taxon>
        <taxon>Flavobacteriales</taxon>
        <taxon>Flavobacteriaceae</taxon>
        <taxon>Lacinutrix</taxon>
    </lineage>
</organism>
<protein>
    <recommendedName>
        <fullName evidence="4">Type IX secretion system PorP/SprF family membrane protein</fullName>
    </recommendedName>
</protein>
<reference evidence="2 3" key="1">
    <citation type="submission" date="2017-01" db="EMBL/GenBank/DDBJ databases">
        <title>Complete genome of Lacinutrix venerupis DOK2-8 isolated from seawater in Dokdo.</title>
        <authorList>
            <person name="Chi W.-J."/>
            <person name="Kim J.H."/>
        </authorList>
    </citation>
    <scope>NUCLEOTIDE SEQUENCE [LARGE SCALE GENOMIC DNA]</scope>
    <source>
        <strain evidence="2 3">DOK2-8</strain>
    </source>
</reference>
<dbReference type="InterPro" id="IPR019861">
    <property type="entry name" value="PorP/SprF_Bacteroidetes"/>
</dbReference>